<dbReference type="SUPFAM" id="SSF53187">
    <property type="entry name" value="Zn-dependent exopeptidases"/>
    <property type="match status" value="1"/>
</dbReference>
<accession>A0ABN1LB08</accession>
<evidence type="ECO:0008006" key="3">
    <source>
        <dbReference type="Google" id="ProtNLM"/>
    </source>
</evidence>
<dbReference type="Pfam" id="PF05013">
    <property type="entry name" value="FGase"/>
    <property type="match status" value="1"/>
</dbReference>
<proteinExistence type="predicted"/>
<dbReference type="RefSeq" id="WP_343818942.1">
    <property type="nucleotide sequence ID" value="NZ_BAAAFA010000014.1"/>
</dbReference>
<keyword evidence="2" id="KW-1185">Reference proteome</keyword>
<gene>
    <name evidence="1" type="ORF">GCM10009111_33280</name>
</gene>
<evidence type="ECO:0000313" key="2">
    <source>
        <dbReference type="Proteomes" id="UP001500021"/>
    </source>
</evidence>
<protein>
    <recommendedName>
        <fullName evidence="3">N-formylglutamate amidohydrolase</fullName>
    </recommendedName>
</protein>
<dbReference type="Proteomes" id="UP001500021">
    <property type="component" value="Unassembled WGS sequence"/>
</dbReference>
<dbReference type="Gene3D" id="3.40.630.40">
    <property type="entry name" value="Zn-dependent exopeptidases"/>
    <property type="match status" value="1"/>
</dbReference>
<sequence length="277" mass="31734">MQQQLSELEIIEHINNRQCFTATIIGGAFTLKIAEYLPAMSAAIHDGGNLRASLSENCLLDQTSRYYEEDPYTGSFIQEQTITLIAHDSRYEYDLNRNTQECVYETAWGKDIWQTPLTSEEVNESKAKHAQFYRIVAAIVEALVEDFGQCIVYDNHSYNYKRHERQDLPVFNLGTSSVKSDKWRPVIERWLHDLQSMQVDGIDVTAAENDIFYGKGYLAGFCHGKYDNVLVLATETKKVFMDELTGAPDSVVLPSLQTQYNNTVAKHTQWYISEFKN</sequence>
<evidence type="ECO:0000313" key="1">
    <source>
        <dbReference type="EMBL" id="GAA0823505.1"/>
    </source>
</evidence>
<organism evidence="1 2">
    <name type="scientific">Colwellia asteriadis</name>
    <dbReference type="NCBI Taxonomy" id="517723"/>
    <lineage>
        <taxon>Bacteria</taxon>
        <taxon>Pseudomonadati</taxon>
        <taxon>Pseudomonadota</taxon>
        <taxon>Gammaproteobacteria</taxon>
        <taxon>Alteromonadales</taxon>
        <taxon>Colwelliaceae</taxon>
        <taxon>Colwellia</taxon>
    </lineage>
</organism>
<reference evidence="1 2" key="1">
    <citation type="journal article" date="2019" name="Int. J. Syst. Evol. Microbiol.">
        <title>The Global Catalogue of Microorganisms (GCM) 10K type strain sequencing project: providing services to taxonomists for standard genome sequencing and annotation.</title>
        <authorList>
            <consortium name="The Broad Institute Genomics Platform"/>
            <consortium name="The Broad Institute Genome Sequencing Center for Infectious Disease"/>
            <person name="Wu L."/>
            <person name="Ma J."/>
        </authorList>
    </citation>
    <scope>NUCLEOTIDE SEQUENCE [LARGE SCALE GENOMIC DNA]</scope>
    <source>
        <strain evidence="1 2">JCM 15608</strain>
    </source>
</reference>
<dbReference type="EMBL" id="BAAAFA010000014">
    <property type="protein sequence ID" value="GAA0823505.1"/>
    <property type="molecule type" value="Genomic_DNA"/>
</dbReference>
<comment type="caution">
    <text evidence="1">The sequence shown here is derived from an EMBL/GenBank/DDBJ whole genome shotgun (WGS) entry which is preliminary data.</text>
</comment>
<name>A0ABN1LB08_9GAMM</name>
<dbReference type="InterPro" id="IPR007709">
    <property type="entry name" value="N-FG_amidohydro"/>
</dbReference>